<dbReference type="Gene3D" id="4.10.240.10">
    <property type="entry name" value="Zn(2)-C6 fungal-type DNA-binding domain"/>
    <property type="match status" value="1"/>
</dbReference>
<dbReference type="InterPro" id="IPR036864">
    <property type="entry name" value="Zn2-C6_fun-type_DNA-bd_sf"/>
</dbReference>
<gene>
    <name evidence="8" type="ORF">TRUGW13939_01778</name>
</gene>
<accession>A0A7H8QL88</accession>
<dbReference type="AlphaFoldDB" id="A0A7H8QL88"/>
<evidence type="ECO:0000256" key="4">
    <source>
        <dbReference type="ARBA" id="ARBA00023163"/>
    </source>
</evidence>
<dbReference type="InterPro" id="IPR007219">
    <property type="entry name" value="XnlR_reg_dom"/>
</dbReference>
<dbReference type="GO" id="GO:0000981">
    <property type="term" value="F:DNA-binding transcription factor activity, RNA polymerase II-specific"/>
    <property type="evidence" value="ECO:0007669"/>
    <property type="project" value="InterPro"/>
</dbReference>
<dbReference type="GO" id="GO:0006351">
    <property type="term" value="P:DNA-templated transcription"/>
    <property type="evidence" value="ECO:0007669"/>
    <property type="project" value="InterPro"/>
</dbReference>
<evidence type="ECO:0000259" key="7">
    <source>
        <dbReference type="PROSITE" id="PS50048"/>
    </source>
</evidence>
<dbReference type="Proteomes" id="UP000509510">
    <property type="component" value="Chromosome I"/>
</dbReference>
<evidence type="ECO:0000256" key="5">
    <source>
        <dbReference type="ARBA" id="ARBA00023242"/>
    </source>
</evidence>
<keyword evidence="4" id="KW-0804">Transcription</keyword>
<dbReference type="CDD" id="cd00067">
    <property type="entry name" value="GAL4"/>
    <property type="match status" value="1"/>
</dbReference>
<dbReference type="GO" id="GO:0003677">
    <property type="term" value="F:DNA binding"/>
    <property type="evidence" value="ECO:0007669"/>
    <property type="project" value="UniProtKB-KW"/>
</dbReference>
<dbReference type="InterPro" id="IPR001138">
    <property type="entry name" value="Zn2Cys6_DnaBD"/>
</dbReference>
<name>A0A7H8QL88_TALRU</name>
<keyword evidence="2" id="KW-0805">Transcription regulation</keyword>
<keyword evidence="1" id="KW-0479">Metal-binding</keyword>
<dbReference type="GeneID" id="55989288"/>
<dbReference type="InterPro" id="IPR050987">
    <property type="entry name" value="AtrR-like"/>
</dbReference>
<dbReference type="SUPFAM" id="SSF57701">
    <property type="entry name" value="Zn2/Cys6 DNA-binding domain"/>
    <property type="match status" value="1"/>
</dbReference>
<evidence type="ECO:0000256" key="2">
    <source>
        <dbReference type="ARBA" id="ARBA00023015"/>
    </source>
</evidence>
<sequence length="800" mass="89725">MDRMLNSGYGRAKRTPRVTSACQRCRRHKLKCDSERPCALCIRSGVPCISENRPTYRKRRGVNRNGINRPDQPPPDRSGPAGRLLGSLEVALQSNEIVTPEADTDTPQHLAGANHDPGNQNASWFDSNARISSAGMTQEIIDQFSPKTILGSSTSALPGGSKPDEVSRDPLDCSISVRDALNFDFPPKPVADFLLETYLGAVHWFMMVFHQPTFRCQYEAILTGKRYNKSQSNKLIMILLVLSLGAHYTTEDRVRAHCATFDLEDFRKRSLAKVEECLLNLLDSANVESVQVCVILGSFYLYHGRPNLAFVVLGAGIRCSQIMGLYKEFSWRGVSEIEKEERRRTFWALYVFDRFASIVYGKPCSIQREEIDVNMPQNLGDTIIQHPLFHTVTTMPDGITEPVTTFTYVKFKIRLYQIASPIVTDVYIHKNTDLNSLATKVIKIDKQLRKWFTSLPPELKLEQVSKQGIKEPTQDARLFMLQALALQLAYDNVQILLHRPFLSQNTQSLAMGPSGVRNTCEEPIATSPLSSCRSTSMQPHGTQSALLTSKDYCWESAIQSSNLGLYGQCLEYARETHAAAFLGINLFTASMVLCVFALSNPISTQAQLAKQAVTRIMSLSRFLAHRSILSGQTNQVLRDLVNLILEKERRVILSEDKDAPPFRSSYNQAVSTSRDIIPMNTGLPSQPESFERLRDNDVVAQSPYNEQNPALATPIVQDPINEIHNIPDFGNLDFDDGISTLQEAMFPAVQTQEPWNIQSDMGISSGPLQSGDRIMNSDIDVTNSIWQTWLWNPFPESYRG</sequence>
<dbReference type="SMART" id="SM00066">
    <property type="entry name" value="GAL4"/>
    <property type="match status" value="1"/>
</dbReference>
<evidence type="ECO:0000256" key="3">
    <source>
        <dbReference type="ARBA" id="ARBA00023125"/>
    </source>
</evidence>
<keyword evidence="5" id="KW-0539">Nucleus</keyword>
<evidence type="ECO:0000313" key="8">
    <source>
        <dbReference type="EMBL" id="QKX54690.1"/>
    </source>
</evidence>
<reference evidence="9" key="1">
    <citation type="submission" date="2020-06" db="EMBL/GenBank/DDBJ databases">
        <title>A chromosome-scale genome assembly of Talaromyces rugulosus W13939.</title>
        <authorList>
            <person name="Wang B."/>
            <person name="Guo L."/>
            <person name="Ye K."/>
            <person name="Wang L."/>
        </authorList>
    </citation>
    <scope>NUCLEOTIDE SEQUENCE [LARGE SCALE GENOMIC DNA]</scope>
    <source>
        <strain evidence="9">W13939</strain>
    </source>
</reference>
<evidence type="ECO:0000256" key="6">
    <source>
        <dbReference type="SAM" id="MobiDB-lite"/>
    </source>
</evidence>
<dbReference type="PANTHER" id="PTHR46910:SF17">
    <property type="entry name" value="SCFA-RELATED"/>
    <property type="match status" value="1"/>
</dbReference>
<dbReference type="EMBL" id="CP055898">
    <property type="protein sequence ID" value="QKX54690.1"/>
    <property type="molecule type" value="Genomic_DNA"/>
</dbReference>
<dbReference type="SMART" id="SM00906">
    <property type="entry name" value="Fungal_trans"/>
    <property type="match status" value="1"/>
</dbReference>
<dbReference type="KEGG" id="trg:TRUGW13939_01778"/>
<evidence type="ECO:0000313" key="9">
    <source>
        <dbReference type="Proteomes" id="UP000509510"/>
    </source>
</evidence>
<feature type="domain" description="Zn(2)-C6 fungal-type" evidence="7">
    <location>
        <begin position="21"/>
        <end position="50"/>
    </location>
</feature>
<dbReference type="PROSITE" id="PS00463">
    <property type="entry name" value="ZN2_CY6_FUNGAL_1"/>
    <property type="match status" value="1"/>
</dbReference>
<dbReference type="GO" id="GO:0008270">
    <property type="term" value="F:zinc ion binding"/>
    <property type="evidence" value="ECO:0007669"/>
    <property type="project" value="InterPro"/>
</dbReference>
<evidence type="ECO:0000256" key="1">
    <source>
        <dbReference type="ARBA" id="ARBA00022723"/>
    </source>
</evidence>
<protein>
    <recommendedName>
        <fullName evidence="7">Zn(2)-C6 fungal-type domain-containing protein</fullName>
    </recommendedName>
</protein>
<dbReference type="PANTHER" id="PTHR46910">
    <property type="entry name" value="TRANSCRIPTION FACTOR PDR1"/>
    <property type="match status" value="1"/>
</dbReference>
<dbReference type="PROSITE" id="PS50048">
    <property type="entry name" value="ZN2_CY6_FUNGAL_2"/>
    <property type="match status" value="1"/>
</dbReference>
<dbReference type="Pfam" id="PF04082">
    <property type="entry name" value="Fungal_trans"/>
    <property type="match status" value="1"/>
</dbReference>
<proteinExistence type="predicted"/>
<dbReference type="Pfam" id="PF00172">
    <property type="entry name" value="Zn_clus"/>
    <property type="match status" value="1"/>
</dbReference>
<dbReference type="RefSeq" id="XP_035340869.1">
    <property type="nucleotide sequence ID" value="XM_035484976.1"/>
</dbReference>
<feature type="region of interest" description="Disordered" evidence="6">
    <location>
        <begin position="59"/>
        <end position="83"/>
    </location>
</feature>
<dbReference type="OrthoDB" id="6486656at2759"/>
<keyword evidence="9" id="KW-1185">Reference proteome</keyword>
<dbReference type="CDD" id="cd12148">
    <property type="entry name" value="fungal_TF_MHR"/>
    <property type="match status" value="1"/>
</dbReference>
<keyword evidence="3" id="KW-0238">DNA-binding</keyword>
<organism evidence="8 9">
    <name type="scientific">Talaromyces rugulosus</name>
    <name type="common">Penicillium rugulosum</name>
    <dbReference type="NCBI Taxonomy" id="121627"/>
    <lineage>
        <taxon>Eukaryota</taxon>
        <taxon>Fungi</taxon>
        <taxon>Dikarya</taxon>
        <taxon>Ascomycota</taxon>
        <taxon>Pezizomycotina</taxon>
        <taxon>Eurotiomycetes</taxon>
        <taxon>Eurotiomycetidae</taxon>
        <taxon>Eurotiales</taxon>
        <taxon>Trichocomaceae</taxon>
        <taxon>Talaromyces</taxon>
        <taxon>Talaromyces sect. Islandici</taxon>
    </lineage>
</organism>